<keyword evidence="4" id="KW-0963">Cytoplasm</keyword>
<dbReference type="InterPro" id="IPR036005">
    <property type="entry name" value="Creatinase/aminopeptidase-like"/>
</dbReference>
<evidence type="ECO:0000256" key="5">
    <source>
        <dbReference type="ARBA" id="ARBA00022670"/>
    </source>
</evidence>
<evidence type="ECO:0000256" key="12">
    <source>
        <dbReference type="ARBA" id="ARBA00034680"/>
    </source>
</evidence>
<evidence type="ECO:0000313" key="14">
    <source>
        <dbReference type="EMBL" id="GAV52516.1"/>
    </source>
</evidence>
<evidence type="ECO:0000256" key="4">
    <source>
        <dbReference type="ARBA" id="ARBA00022490"/>
    </source>
</evidence>
<dbReference type="InterPro" id="IPR000994">
    <property type="entry name" value="Pept_M24"/>
</dbReference>
<evidence type="ECO:0000256" key="10">
    <source>
        <dbReference type="ARBA" id="ARBA00026155"/>
    </source>
</evidence>
<comment type="function">
    <text evidence="12">Probable metalloprotease involved in proper assembly of pre-ribosomal particles during the biogenesis of the 60S ribosomal subunit. Accompanies the pre-60S particles to the cytoplasm.</text>
</comment>
<comment type="similarity">
    <text evidence="3">Belongs to the peptidase M24 family.</text>
</comment>
<comment type="subcellular location">
    <subcellularLocation>
        <location evidence="2">Cytoplasm</location>
    </subcellularLocation>
    <subcellularLocation>
        <location evidence="1">Nucleus</location>
    </subcellularLocation>
</comment>
<dbReference type="EMBL" id="BDGX01000033">
    <property type="protein sequence ID" value="GAV52516.1"/>
    <property type="molecule type" value="Genomic_DNA"/>
</dbReference>
<reference evidence="14 15" key="1">
    <citation type="submission" date="2016-08" db="EMBL/GenBank/DDBJ databases">
        <title>Draft genome sequence of allopolyploid Zygosaccharomyces rouxii.</title>
        <authorList>
            <person name="Watanabe J."/>
            <person name="Uehara K."/>
            <person name="Mogi Y."/>
            <person name="Tsukioka Y."/>
        </authorList>
    </citation>
    <scope>NUCLEOTIDE SEQUENCE [LARGE SCALE GENOMIC DNA]</scope>
    <source>
        <strain evidence="14 15">NBRC 110957</strain>
    </source>
</reference>
<dbReference type="GO" id="GO:0006508">
    <property type="term" value="P:proteolysis"/>
    <property type="evidence" value="ECO:0007669"/>
    <property type="project" value="UniProtKB-KW"/>
</dbReference>
<keyword evidence="7" id="KW-0378">Hydrolase</keyword>
<comment type="caution">
    <text evidence="14">The sequence shown here is derived from an EMBL/GenBank/DDBJ whole genome shotgun (WGS) entry which is preliminary data.</text>
</comment>
<accession>A0A1Q3A9U4</accession>
<dbReference type="PANTHER" id="PTHR10804">
    <property type="entry name" value="PROTEASE FAMILY M24 METHIONYL AMINOPEPTIDASE, AMINOPEPTIDASE P"/>
    <property type="match status" value="1"/>
</dbReference>
<feature type="domain" description="Peptidase M24" evidence="13">
    <location>
        <begin position="27"/>
        <end position="189"/>
    </location>
</feature>
<name>A0A1Q3A9U4_ZYGRO</name>
<evidence type="ECO:0000256" key="8">
    <source>
        <dbReference type="ARBA" id="ARBA00023049"/>
    </source>
</evidence>
<dbReference type="AlphaFoldDB" id="A0A1Q3A9U4"/>
<dbReference type="GO" id="GO:0005634">
    <property type="term" value="C:nucleus"/>
    <property type="evidence" value="ECO:0007669"/>
    <property type="project" value="UniProtKB-SubCell"/>
</dbReference>
<evidence type="ECO:0000259" key="13">
    <source>
        <dbReference type="Pfam" id="PF00557"/>
    </source>
</evidence>
<dbReference type="InterPro" id="IPR036388">
    <property type="entry name" value="WH-like_DNA-bd_sf"/>
</dbReference>
<sequence>MSLTISPKDSELLLKDKNILQESVLDKYRTAGQVTQTALKYVTSLINQSYHFGKEPQLTIPELCILGDSFMTARLEQFYKNKVNERGIAFPTAIDVDSVAQGWSPEMDDVENIQSKNKNSPLESTVTGVLRPGDLVKITLGVHIDGYTSQVSHTMVIYPPGPQPPGPLLGGKADAVAAAHIAMESVVSLLACALTPEKIPNALDDGSHTVQGKTIRLVVDTIARNYNCCVVPGSRVRRVRRFLAGQNEGIVAEREFKGVVWTESHQEEQLLSNAGLSDNQEVALKTKSNVTSETAVPSDDFTVKAGEVYLVDLRMCPQNELNKKGLVTLQDVDSYTGKSHKNDLVARSGAHVRDYAHSYHLKLKTARQLLTKIDRQGVYPFKLSHLSQTFPLDVDGTSEQWTSLKQDLKSYRLGMSEITNNYLCVDMPIRLTKWVPWDHILKSTNQNGTLSFDATAPLSLPGHEVPLPKLGVSSLKLKSIVNSCPESKLLPISRESSTVLLCDSDTSSNGSRPELLRITGGSKTCQASWIHSQFELNSQDPIVQSIFQLAQLTKDRRFGISVRETQPMREH</sequence>
<keyword evidence="8" id="KW-0482">Metalloprotease</keyword>
<evidence type="ECO:0000256" key="7">
    <source>
        <dbReference type="ARBA" id="ARBA00022801"/>
    </source>
</evidence>
<dbReference type="OrthoDB" id="5876363at2759"/>
<dbReference type="SUPFAM" id="SSF55920">
    <property type="entry name" value="Creatinase/aminopeptidase"/>
    <property type="match status" value="1"/>
</dbReference>
<dbReference type="GO" id="GO:0005737">
    <property type="term" value="C:cytoplasm"/>
    <property type="evidence" value="ECO:0007669"/>
    <property type="project" value="UniProtKB-SubCell"/>
</dbReference>
<dbReference type="GO" id="GO:0008237">
    <property type="term" value="F:metallopeptidase activity"/>
    <property type="evidence" value="ECO:0007669"/>
    <property type="project" value="UniProtKB-KW"/>
</dbReference>
<dbReference type="Gene3D" id="1.10.10.10">
    <property type="entry name" value="Winged helix-like DNA-binding domain superfamily/Winged helix DNA-binding domain"/>
    <property type="match status" value="1"/>
</dbReference>
<dbReference type="Pfam" id="PF00557">
    <property type="entry name" value="Peptidase_M24"/>
    <property type="match status" value="1"/>
</dbReference>
<evidence type="ECO:0000256" key="6">
    <source>
        <dbReference type="ARBA" id="ARBA00022723"/>
    </source>
</evidence>
<keyword evidence="5" id="KW-0645">Protease</keyword>
<dbReference type="InterPro" id="IPR047113">
    <property type="entry name" value="PA2G4/ARX1"/>
</dbReference>
<evidence type="ECO:0000256" key="2">
    <source>
        <dbReference type="ARBA" id="ARBA00004496"/>
    </source>
</evidence>
<gene>
    <name evidence="14" type="ORF">ZYGR_0AG05070</name>
</gene>
<dbReference type="Gene3D" id="3.90.230.10">
    <property type="entry name" value="Creatinase/methionine aminopeptidase superfamily"/>
    <property type="match status" value="1"/>
</dbReference>
<keyword evidence="9" id="KW-0539">Nucleus</keyword>
<evidence type="ECO:0000256" key="3">
    <source>
        <dbReference type="ARBA" id="ARBA00007319"/>
    </source>
</evidence>
<proteinExistence type="inferred from homology"/>
<evidence type="ECO:0000313" key="15">
    <source>
        <dbReference type="Proteomes" id="UP000187013"/>
    </source>
</evidence>
<dbReference type="GO" id="GO:0046872">
    <property type="term" value="F:metal ion binding"/>
    <property type="evidence" value="ECO:0007669"/>
    <property type="project" value="UniProtKB-KW"/>
</dbReference>
<evidence type="ECO:0000256" key="9">
    <source>
        <dbReference type="ARBA" id="ARBA00023242"/>
    </source>
</evidence>
<protein>
    <recommendedName>
        <fullName evidence="10">Probable metalloprotease ARX1</fullName>
    </recommendedName>
    <alternativeName>
        <fullName evidence="11">Associated with ribosomal export complex protein 1</fullName>
    </alternativeName>
</protein>
<keyword evidence="6" id="KW-0479">Metal-binding</keyword>
<evidence type="ECO:0000256" key="11">
    <source>
        <dbReference type="ARBA" id="ARBA00033475"/>
    </source>
</evidence>
<evidence type="ECO:0000256" key="1">
    <source>
        <dbReference type="ARBA" id="ARBA00004123"/>
    </source>
</evidence>
<dbReference type="Proteomes" id="UP000187013">
    <property type="component" value="Unassembled WGS sequence"/>
</dbReference>
<organism evidence="14 15">
    <name type="scientific">Zygosaccharomyces rouxii</name>
    <dbReference type="NCBI Taxonomy" id="4956"/>
    <lineage>
        <taxon>Eukaryota</taxon>
        <taxon>Fungi</taxon>
        <taxon>Dikarya</taxon>
        <taxon>Ascomycota</taxon>
        <taxon>Saccharomycotina</taxon>
        <taxon>Saccharomycetes</taxon>
        <taxon>Saccharomycetales</taxon>
        <taxon>Saccharomycetaceae</taxon>
        <taxon>Zygosaccharomyces</taxon>
    </lineage>
</organism>
<dbReference type="PANTHER" id="PTHR10804:SF102">
    <property type="entry name" value="METALLOPROTEASE ARX1-RELATED"/>
    <property type="match status" value="1"/>
</dbReference>